<sequence length="143" mass="16603">MIIKNFVYSLLGKKTIGARALVLDNDKILLIKHTYMQGWCTIGGGVEEGETPQQTILRELLEEVGVVAKSVKLFSVYHSQVEKRDDYVVFYICTDFLEKNYICVSEIKEKKWFKLKELPSDISPATLRRIKEYYGETEISDKW</sequence>
<dbReference type="PROSITE" id="PS51462">
    <property type="entry name" value="NUDIX"/>
    <property type="match status" value="1"/>
</dbReference>
<dbReference type="InterPro" id="IPR020084">
    <property type="entry name" value="NUDIX_hydrolase_CS"/>
</dbReference>
<evidence type="ECO:0000256" key="3">
    <source>
        <dbReference type="RuleBase" id="RU003476"/>
    </source>
</evidence>
<dbReference type="InterPro" id="IPR020476">
    <property type="entry name" value="Nudix_hydrolase"/>
</dbReference>
<dbReference type="PROSITE" id="PS00893">
    <property type="entry name" value="NUDIX_BOX"/>
    <property type="match status" value="1"/>
</dbReference>
<dbReference type="SUPFAM" id="SSF55811">
    <property type="entry name" value="Nudix"/>
    <property type="match status" value="1"/>
</dbReference>
<evidence type="ECO:0000256" key="1">
    <source>
        <dbReference type="ARBA" id="ARBA00001946"/>
    </source>
</evidence>
<dbReference type="Pfam" id="PF00293">
    <property type="entry name" value="NUDIX"/>
    <property type="match status" value="1"/>
</dbReference>
<dbReference type="RefSeq" id="WP_322776173.1">
    <property type="nucleotide sequence ID" value="NZ_JARJFB010000009.1"/>
</dbReference>
<proteinExistence type="inferred from homology"/>
<comment type="caution">
    <text evidence="5">The sequence shown here is derived from an EMBL/GenBank/DDBJ whole genome shotgun (WGS) entry which is preliminary data.</text>
</comment>
<dbReference type="PANTHER" id="PTHR43046:SF14">
    <property type="entry name" value="MUTT_NUDIX FAMILY PROTEIN"/>
    <property type="match status" value="1"/>
</dbReference>
<keyword evidence="2 3" id="KW-0378">Hydrolase</keyword>
<reference evidence="5 6" key="1">
    <citation type="submission" date="2023-03" db="EMBL/GenBank/DDBJ databases">
        <title>Host association and intracellularity evolved multiple times independently in the Rickettsiales.</title>
        <authorList>
            <person name="Castelli M."/>
            <person name="Nardi T."/>
            <person name="Gammuto L."/>
            <person name="Bellinzona G."/>
            <person name="Sabaneyeva E."/>
            <person name="Potekhin A."/>
            <person name="Serra V."/>
            <person name="Petroni G."/>
            <person name="Sassera D."/>
        </authorList>
    </citation>
    <scope>NUCLEOTIDE SEQUENCE [LARGE SCALE GENOMIC DNA]</scope>
    <source>
        <strain evidence="5 6">Sr 2-6</strain>
    </source>
</reference>
<comment type="cofactor">
    <cofactor evidence="1">
        <name>Mg(2+)</name>
        <dbReference type="ChEBI" id="CHEBI:18420"/>
    </cofactor>
</comment>
<dbReference type="InterPro" id="IPR015797">
    <property type="entry name" value="NUDIX_hydrolase-like_dom_sf"/>
</dbReference>
<comment type="similarity">
    <text evidence="3">Belongs to the Nudix hydrolase family.</text>
</comment>
<evidence type="ECO:0000313" key="6">
    <source>
        <dbReference type="Proteomes" id="UP001291687"/>
    </source>
</evidence>
<dbReference type="PRINTS" id="PR00502">
    <property type="entry name" value="NUDIXFAMILY"/>
</dbReference>
<name>A0ABU5NAS2_9RICK</name>
<evidence type="ECO:0000313" key="5">
    <source>
        <dbReference type="EMBL" id="MEA0970272.1"/>
    </source>
</evidence>
<dbReference type="EMBL" id="JARJFB010000009">
    <property type="protein sequence ID" value="MEA0970272.1"/>
    <property type="molecule type" value="Genomic_DNA"/>
</dbReference>
<dbReference type="PANTHER" id="PTHR43046">
    <property type="entry name" value="GDP-MANNOSE MANNOSYL HYDROLASE"/>
    <property type="match status" value="1"/>
</dbReference>
<evidence type="ECO:0000256" key="2">
    <source>
        <dbReference type="ARBA" id="ARBA00022801"/>
    </source>
</evidence>
<dbReference type="Proteomes" id="UP001291687">
    <property type="component" value="Unassembled WGS sequence"/>
</dbReference>
<dbReference type="Gene3D" id="3.90.79.10">
    <property type="entry name" value="Nucleoside Triphosphate Pyrophosphohydrolase"/>
    <property type="match status" value="1"/>
</dbReference>
<accession>A0ABU5NAS2</accession>
<protein>
    <submittedName>
        <fullName evidence="5">NUDIX domain-containing protein</fullName>
    </submittedName>
</protein>
<keyword evidence="6" id="KW-1185">Reference proteome</keyword>
<evidence type="ECO:0000259" key="4">
    <source>
        <dbReference type="PROSITE" id="PS51462"/>
    </source>
</evidence>
<gene>
    <name evidence="5" type="ORF">Megvenef_00230</name>
</gene>
<dbReference type="InterPro" id="IPR000086">
    <property type="entry name" value="NUDIX_hydrolase_dom"/>
</dbReference>
<feature type="domain" description="Nudix hydrolase" evidence="4">
    <location>
        <begin position="13"/>
        <end position="135"/>
    </location>
</feature>
<organism evidence="5 6">
    <name type="scientific">Candidatus Megaera venefica</name>
    <dbReference type="NCBI Taxonomy" id="2055910"/>
    <lineage>
        <taxon>Bacteria</taxon>
        <taxon>Pseudomonadati</taxon>
        <taxon>Pseudomonadota</taxon>
        <taxon>Alphaproteobacteria</taxon>
        <taxon>Rickettsiales</taxon>
        <taxon>Rickettsiaceae</taxon>
        <taxon>Candidatus Megaera</taxon>
    </lineage>
</organism>